<evidence type="ECO:0000259" key="12">
    <source>
        <dbReference type="PROSITE" id="PS51194"/>
    </source>
</evidence>
<keyword evidence="4" id="KW-0498">Mitosis</keyword>
<dbReference type="CDD" id="cd22254">
    <property type="entry name" value="CSB_WHD"/>
    <property type="match status" value="1"/>
</dbReference>
<evidence type="ECO:0000256" key="4">
    <source>
        <dbReference type="ARBA" id="ARBA00022776"/>
    </source>
</evidence>
<dbReference type="Gene3D" id="3.40.50.10810">
    <property type="entry name" value="Tandem AAA-ATPase domain"/>
    <property type="match status" value="1"/>
</dbReference>
<dbReference type="GO" id="GO:0016787">
    <property type="term" value="F:hydrolase activity"/>
    <property type="evidence" value="ECO:0007669"/>
    <property type="project" value="UniProtKB-KW"/>
</dbReference>
<dbReference type="PROSITE" id="PS51194">
    <property type="entry name" value="HELICASE_CTER"/>
    <property type="match status" value="1"/>
</dbReference>
<dbReference type="GO" id="GO:0051301">
    <property type="term" value="P:cell division"/>
    <property type="evidence" value="ECO:0007669"/>
    <property type="project" value="UniProtKB-KW"/>
</dbReference>
<feature type="coiled-coil region" evidence="9">
    <location>
        <begin position="79"/>
        <end position="106"/>
    </location>
</feature>
<evidence type="ECO:0000256" key="7">
    <source>
        <dbReference type="ARBA" id="ARBA00024776"/>
    </source>
</evidence>
<dbReference type="GO" id="GO:0005634">
    <property type="term" value="C:nucleus"/>
    <property type="evidence" value="ECO:0007669"/>
    <property type="project" value="TreeGrafter"/>
</dbReference>
<feature type="region of interest" description="Disordered" evidence="10">
    <location>
        <begin position="228"/>
        <end position="266"/>
    </location>
</feature>
<evidence type="ECO:0000256" key="9">
    <source>
        <dbReference type="SAM" id="Coils"/>
    </source>
</evidence>
<gene>
    <name evidence="13" type="ORF">NMOB1V02_LOCUS3439</name>
</gene>
<evidence type="ECO:0000256" key="6">
    <source>
        <dbReference type="ARBA" id="ARBA00023306"/>
    </source>
</evidence>
<dbReference type="PROSITE" id="PS51192">
    <property type="entry name" value="HELICASE_ATP_BIND_1"/>
    <property type="match status" value="1"/>
</dbReference>
<comment type="subunit">
    <text evidence="1">Interacts (via N-terminus) with spn-A/Rad51.</text>
</comment>
<dbReference type="PANTHER" id="PTHR45629">
    <property type="entry name" value="SNF2/RAD54 FAMILY MEMBER"/>
    <property type="match status" value="1"/>
</dbReference>
<evidence type="ECO:0000256" key="10">
    <source>
        <dbReference type="SAM" id="MobiDB-lite"/>
    </source>
</evidence>
<dbReference type="Proteomes" id="UP000678499">
    <property type="component" value="Unassembled WGS sequence"/>
</dbReference>
<feature type="domain" description="Helicase C-terminal" evidence="12">
    <location>
        <begin position="676"/>
        <end position="835"/>
    </location>
</feature>
<keyword evidence="3" id="KW-0132">Cell division</keyword>
<dbReference type="SMART" id="SM00490">
    <property type="entry name" value="HELICc"/>
    <property type="match status" value="1"/>
</dbReference>
<feature type="region of interest" description="Disordered" evidence="10">
    <location>
        <begin position="868"/>
        <end position="940"/>
    </location>
</feature>
<name>A0A7R9BJB4_9CRUS</name>
<evidence type="ECO:0000256" key="3">
    <source>
        <dbReference type="ARBA" id="ARBA00022618"/>
    </source>
</evidence>
<keyword evidence="5" id="KW-0378">Hydrolase</keyword>
<dbReference type="Gene3D" id="3.40.50.300">
    <property type="entry name" value="P-loop containing nucleotide triphosphate hydrolases"/>
    <property type="match status" value="1"/>
</dbReference>
<dbReference type="PANTHER" id="PTHR45629:SF7">
    <property type="entry name" value="DNA EXCISION REPAIR PROTEIN ERCC-6-RELATED"/>
    <property type="match status" value="1"/>
</dbReference>
<keyword evidence="14" id="KW-1185">Reference proteome</keyword>
<dbReference type="EMBL" id="CAJPEX010000457">
    <property type="protein sequence ID" value="CAG0915802.1"/>
    <property type="molecule type" value="Genomic_DNA"/>
</dbReference>
<protein>
    <recommendedName>
        <fullName evidence="2">DNA repair and recombination protein RAD54-like</fullName>
    </recommendedName>
    <alternativeName>
        <fullName evidence="8">Protein okra</fullName>
    </alternativeName>
</protein>
<dbReference type="InterPro" id="IPR050496">
    <property type="entry name" value="SNF2_RAD54_helicase_repair"/>
</dbReference>
<dbReference type="InterPro" id="IPR049730">
    <property type="entry name" value="SNF2/RAD54-like_C"/>
</dbReference>
<feature type="compositionally biased region" description="Low complexity" evidence="10">
    <location>
        <begin position="914"/>
        <end position="924"/>
    </location>
</feature>
<dbReference type="OrthoDB" id="413460at2759"/>
<dbReference type="GO" id="GO:0006283">
    <property type="term" value="P:transcription-coupled nucleotide-excision repair"/>
    <property type="evidence" value="ECO:0007669"/>
    <property type="project" value="TreeGrafter"/>
</dbReference>
<evidence type="ECO:0000256" key="1">
    <source>
        <dbReference type="ARBA" id="ARBA00011467"/>
    </source>
</evidence>
<dbReference type="InterPro" id="IPR014001">
    <property type="entry name" value="Helicase_ATP-bd"/>
</dbReference>
<feature type="region of interest" description="Disordered" evidence="10">
    <location>
        <begin position="30"/>
        <end position="50"/>
    </location>
</feature>
<feature type="compositionally biased region" description="Acidic residues" evidence="10">
    <location>
        <begin position="240"/>
        <end position="254"/>
    </location>
</feature>
<feature type="domain" description="Helicase ATP-binding" evidence="11">
    <location>
        <begin position="352"/>
        <end position="527"/>
    </location>
</feature>
<dbReference type="EMBL" id="OA882494">
    <property type="protein sequence ID" value="CAD7275650.1"/>
    <property type="molecule type" value="Genomic_DNA"/>
</dbReference>
<keyword evidence="6" id="KW-0131">Cell cycle</keyword>
<dbReference type="FunFam" id="3.40.50.10810:FF:000094">
    <property type="entry name" value="DNA excision repair protein ERCC-6"/>
    <property type="match status" value="1"/>
</dbReference>
<keyword evidence="9" id="KW-0175">Coiled coil</keyword>
<evidence type="ECO:0000256" key="8">
    <source>
        <dbReference type="ARBA" id="ARBA00029956"/>
    </source>
</evidence>
<comment type="function">
    <text evidence="7">Involved in mitotic DNA repair and meiotic recombination. Functions in the recombinational DNA repair pathway. Essential for interhomolog gene conversion (GC), but may have a less important role in intersister GC than spn-A/Rad51. In the presence of DNA, spn-A/Rad51 enhances the ATPase activity of okr/Rad54.</text>
</comment>
<dbReference type="Pfam" id="PF00176">
    <property type="entry name" value="SNF2-rel_dom"/>
    <property type="match status" value="1"/>
</dbReference>
<dbReference type="GO" id="GO:0005524">
    <property type="term" value="F:ATP binding"/>
    <property type="evidence" value="ECO:0007669"/>
    <property type="project" value="InterPro"/>
</dbReference>
<feature type="region of interest" description="Disordered" evidence="10">
    <location>
        <begin position="1"/>
        <end position="20"/>
    </location>
</feature>
<dbReference type="Pfam" id="PF00271">
    <property type="entry name" value="Helicase_C"/>
    <property type="match status" value="1"/>
</dbReference>
<dbReference type="SUPFAM" id="SSF52540">
    <property type="entry name" value="P-loop containing nucleoside triphosphate hydrolases"/>
    <property type="match status" value="2"/>
</dbReference>
<accession>A0A7R9BJB4</accession>
<evidence type="ECO:0000256" key="2">
    <source>
        <dbReference type="ARBA" id="ARBA00015341"/>
    </source>
</evidence>
<evidence type="ECO:0000256" key="5">
    <source>
        <dbReference type="ARBA" id="ARBA00022801"/>
    </source>
</evidence>
<dbReference type="CDD" id="cd18793">
    <property type="entry name" value="SF2_C_SNF"/>
    <property type="match status" value="1"/>
</dbReference>
<dbReference type="CDD" id="cd18000">
    <property type="entry name" value="DEXHc_ERCC6"/>
    <property type="match status" value="1"/>
</dbReference>
<dbReference type="InterPro" id="IPR000330">
    <property type="entry name" value="SNF2_N"/>
</dbReference>
<evidence type="ECO:0000313" key="14">
    <source>
        <dbReference type="Proteomes" id="UP000678499"/>
    </source>
</evidence>
<evidence type="ECO:0000313" key="13">
    <source>
        <dbReference type="EMBL" id="CAD7275650.1"/>
    </source>
</evidence>
<dbReference type="InterPro" id="IPR027417">
    <property type="entry name" value="P-loop_NTPase"/>
</dbReference>
<dbReference type="InterPro" id="IPR001650">
    <property type="entry name" value="Helicase_C-like"/>
</dbReference>
<dbReference type="GO" id="GO:0008094">
    <property type="term" value="F:ATP-dependent activity, acting on DNA"/>
    <property type="evidence" value="ECO:0007669"/>
    <property type="project" value="TreeGrafter"/>
</dbReference>
<dbReference type="AlphaFoldDB" id="A0A7R9BJB4"/>
<dbReference type="SMART" id="SM00487">
    <property type="entry name" value="DEXDc"/>
    <property type="match status" value="1"/>
</dbReference>
<sequence length="1165" mass="131254">MGDDDLDGYGEDPDELATDDEELDTLIEKERAANSSFSGRSETENDELAGVEGLRVVSQVDFERSIINQAEEAISKQATEDLKARLGKINDEIKTLEQEQEKAEKRLSGGPGSIRQIQAISARLFEIPKLLRDLRETQSCLLQRLPPPLPGSDDPVQELAEDDFESHSLDDKVSIGLMTPFGTTLSSTFDPLKTSLLKPKKAKKKEVLGTSTRADLAYCRSLKPGKVVGETHSMPRDVNEDSDEYVPESDECDEVPSVSPKKRKIASKNKNAYPVAKKSRAAVKDDGDLKAYKERLQKLHKERVRVKFEKMQAGEDVDEDQQFEVFPGGYKISKELWDKLYHYQQITVRWLWELKGNKCGGIIGDEMGLGKTVQLISFLAGLMQSKIYDADFDVKGLGPVLIVAPATLMHQWVSEFHRWCPEMRVAILHGSGSHGGHRRDLIHQILTMNSGVLITSYAGMVLAEEQLVRGDWHYVILDEGHKIRNPDSQATQTAKKFKTPHRIILSGSPLQNNLRELWSLFDFVFPGKLGTLEVFMKEFSVPITIGGYATASDVEVATAFRCAVILKDTIAPYMIRRMKASVQHHIQLPTKNEQVLFCKLTDRQRELYLEYLNSREAKSIWQGMQKPFVGLTILRKICNHPHLYDGGPKHFGEVNQMSLPESERFGYWKLSGKMVVLESLLRIWKKQNHKVLLFSQSRQMLAIMEAFVVERSYNFLKIDGTTAIPARQPLIAQFNSDPNIFVFLLTTRVGGLGVNLTGASRVVIFDPDWNPSTDTQARERAWRIGQTKHVTVYRLIVTGSIEEKIYHRQIFKQYLANRVLSDPHQRRFFKSNELKDLFSLDDGATESSDIFAGTGSEVKLHKLGKKLKENKKKRAEASEQNAKADSESTPDERKKRMMELAKRLSQQVAEKHNPSPASTSSSSPEKTKKRKFAKVDGERVTNVVKRRPYKPSSTAETLPEENIGGGVEDEDDYVLRKLFKRSGVHAALRHDKIVNETAPDHSLIEGEAERLAQNAVEALRRSRHLYSGMSRYSEEATKFKPRFGKKNAKLAVASADDSASSAGILAKAQERNKFNKLVEQVEDGEPPELEEVPEALRDLLDDVRTFVAFGTDTAGEAKTSELLGKFKKRLKDKQVPVFRALLNKVCEFRKTDAGGVWSDELVSGK</sequence>
<dbReference type="InterPro" id="IPR038718">
    <property type="entry name" value="SNF2-like_sf"/>
</dbReference>
<feature type="compositionally biased region" description="Basic and acidic residues" evidence="10">
    <location>
        <begin position="882"/>
        <end position="902"/>
    </location>
</feature>
<reference evidence="13" key="1">
    <citation type="submission" date="2020-11" db="EMBL/GenBank/DDBJ databases">
        <authorList>
            <person name="Tran Van P."/>
        </authorList>
    </citation>
    <scope>NUCLEOTIDE SEQUENCE</scope>
</reference>
<proteinExistence type="predicted"/>
<organism evidence="13">
    <name type="scientific">Notodromas monacha</name>
    <dbReference type="NCBI Taxonomy" id="399045"/>
    <lineage>
        <taxon>Eukaryota</taxon>
        <taxon>Metazoa</taxon>
        <taxon>Ecdysozoa</taxon>
        <taxon>Arthropoda</taxon>
        <taxon>Crustacea</taxon>
        <taxon>Oligostraca</taxon>
        <taxon>Ostracoda</taxon>
        <taxon>Podocopa</taxon>
        <taxon>Podocopida</taxon>
        <taxon>Cypridocopina</taxon>
        <taxon>Cypridoidea</taxon>
        <taxon>Cyprididae</taxon>
        <taxon>Notodromas</taxon>
    </lineage>
</organism>
<evidence type="ECO:0000259" key="11">
    <source>
        <dbReference type="PROSITE" id="PS51192"/>
    </source>
</evidence>